<evidence type="ECO:0000256" key="1">
    <source>
        <dbReference type="SAM" id="MobiDB-lite"/>
    </source>
</evidence>
<feature type="compositionally biased region" description="Basic and acidic residues" evidence="1">
    <location>
        <begin position="11"/>
        <end position="24"/>
    </location>
</feature>
<feature type="region of interest" description="Disordered" evidence="1">
    <location>
        <begin position="1"/>
        <end position="46"/>
    </location>
</feature>
<keyword evidence="3" id="KW-1185">Reference proteome</keyword>
<dbReference type="Proteomes" id="UP000823388">
    <property type="component" value="Chromosome 8K"/>
</dbReference>
<reference evidence="2" key="1">
    <citation type="submission" date="2020-05" db="EMBL/GenBank/DDBJ databases">
        <title>WGS assembly of Panicum virgatum.</title>
        <authorList>
            <person name="Lovell J.T."/>
            <person name="Jenkins J."/>
            <person name="Shu S."/>
            <person name="Juenger T.E."/>
            <person name="Schmutz J."/>
        </authorList>
    </citation>
    <scope>NUCLEOTIDE SEQUENCE</scope>
    <source>
        <strain evidence="2">AP13</strain>
    </source>
</reference>
<evidence type="ECO:0000313" key="2">
    <source>
        <dbReference type="EMBL" id="KAG2560533.1"/>
    </source>
</evidence>
<organism evidence="2 3">
    <name type="scientific">Panicum virgatum</name>
    <name type="common">Blackwell switchgrass</name>
    <dbReference type="NCBI Taxonomy" id="38727"/>
    <lineage>
        <taxon>Eukaryota</taxon>
        <taxon>Viridiplantae</taxon>
        <taxon>Streptophyta</taxon>
        <taxon>Embryophyta</taxon>
        <taxon>Tracheophyta</taxon>
        <taxon>Spermatophyta</taxon>
        <taxon>Magnoliopsida</taxon>
        <taxon>Liliopsida</taxon>
        <taxon>Poales</taxon>
        <taxon>Poaceae</taxon>
        <taxon>PACMAD clade</taxon>
        <taxon>Panicoideae</taxon>
        <taxon>Panicodae</taxon>
        <taxon>Paniceae</taxon>
        <taxon>Panicinae</taxon>
        <taxon>Panicum</taxon>
        <taxon>Panicum sect. Hiantes</taxon>
    </lineage>
</organism>
<gene>
    <name evidence="2" type="ORF">PVAP13_8KG098268</name>
</gene>
<proteinExistence type="predicted"/>
<dbReference type="EMBL" id="CM029051">
    <property type="protein sequence ID" value="KAG2560533.1"/>
    <property type="molecule type" value="Genomic_DNA"/>
</dbReference>
<accession>A0A8T0PF69</accession>
<evidence type="ECO:0000313" key="3">
    <source>
        <dbReference type="Proteomes" id="UP000823388"/>
    </source>
</evidence>
<dbReference type="AlphaFoldDB" id="A0A8T0PF69"/>
<sequence>MTTGGSGSLTNKDDLTKGREDLPELGKPIKGSENKGKGKGKAENQEKRMLPAGVFILTAIAAIEIEHEQGNPKKHIVQLTRADAFPEISITFLTEAPNEPLVQEIKQKVRECEIILSFLETVHQDTVE</sequence>
<feature type="compositionally biased region" description="Basic and acidic residues" evidence="1">
    <location>
        <begin position="30"/>
        <end position="46"/>
    </location>
</feature>
<protein>
    <submittedName>
        <fullName evidence="2">Uncharacterized protein</fullName>
    </submittedName>
</protein>
<comment type="caution">
    <text evidence="2">The sequence shown here is derived from an EMBL/GenBank/DDBJ whole genome shotgun (WGS) entry which is preliminary data.</text>
</comment>
<name>A0A8T0PF69_PANVG</name>